<gene>
    <name evidence="1" type="ORF">IMCC3317_08950</name>
</gene>
<keyword evidence="2" id="KW-1185">Reference proteome</keyword>
<organism evidence="1 2">
    <name type="scientific">Kordia antarctica</name>
    <dbReference type="NCBI Taxonomy" id="1218801"/>
    <lineage>
        <taxon>Bacteria</taxon>
        <taxon>Pseudomonadati</taxon>
        <taxon>Bacteroidota</taxon>
        <taxon>Flavobacteriia</taxon>
        <taxon>Flavobacteriales</taxon>
        <taxon>Flavobacteriaceae</taxon>
        <taxon>Kordia</taxon>
    </lineage>
</organism>
<accession>A0A7L4ZGJ7</accession>
<proteinExistence type="predicted"/>
<dbReference type="Proteomes" id="UP000464657">
    <property type="component" value="Chromosome"/>
</dbReference>
<name>A0A7L4ZGJ7_9FLAO</name>
<evidence type="ECO:0000313" key="2">
    <source>
        <dbReference type="Proteomes" id="UP000464657"/>
    </source>
</evidence>
<dbReference type="KEGG" id="kan:IMCC3317_08950"/>
<dbReference type="EMBL" id="CP019288">
    <property type="protein sequence ID" value="QHI35549.1"/>
    <property type="molecule type" value="Genomic_DNA"/>
</dbReference>
<evidence type="ECO:0000313" key="1">
    <source>
        <dbReference type="EMBL" id="QHI35549.1"/>
    </source>
</evidence>
<protein>
    <submittedName>
        <fullName evidence="1">Uncharacterized protein</fullName>
    </submittedName>
</protein>
<reference evidence="1 2" key="1">
    <citation type="journal article" date="2013" name="Int. J. Syst. Evol. Microbiol.">
        <title>Kordia antarctica sp. nov., isolated from Antarctic seawater.</title>
        <authorList>
            <person name="Baek K."/>
            <person name="Choi A."/>
            <person name="Kang I."/>
            <person name="Lee K."/>
            <person name="Cho J.C."/>
        </authorList>
    </citation>
    <scope>NUCLEOTIDE SEQUENCE [LARGE SCALE GENOMIC DNA]</scope>
    <source>
        <strain evidence="1 2">IMCC3317</strain>
    </source>
</reference>
<sequence>MLKNLKTLKGVQTISKKKQQSILGGNSYLECLRTCGGSCSITGRCFWMEK</sequence>
<dbReference type="AlphaFoldDB" id="A0A7L4ZGJ7"/>